<reference evidence="1 2" key="1">
    <citation type="submission" date="2015-09" db="EMBL/GenBank/DDBJ databases">
        <title>Draft Genome Sequence of Bradyrhizobium manausense Strain BR 3351T, a Novel Symbiotic Nitrogen-Fixing Alphaproteobacterium Isolated from Brazilian Amazon Rain Forest.</title>
        <authorList>
            <person name="De Araujo J.L."/>
            <person name="Zilli J.E."/>
        </authorList>
    </citation>
    <scope>NUCLEOTIDE SEQUENCE [LARGE SCALE GENOMIC DNA]</scope>
    <source>
        <strain evidence="1 2">BR3351</strain>
    </source>
</reference>
<comment type="caution">
    <text evidence="1">The sequence shown here is derived from an EMBL/GenBank/DDBJ whole genome shotgun (WGS) entry which is preliminary data.</text>
</comment>
<dbReference type="Proteomes" id="UP000051936">
    <property type="component" value="Unassembled WGS sequence"/>
</dbReference>
<proteinExistence type="predicted"/>
<protein>
    <submittedName>
        <fullName evidence="1">Uncharacterized protein</fullName>
    </submittedName>
</protein>
<organism evidence="1 2">
    <name type="scientific">Bradyrhizobium manausense</name>
    <dbReference type="NCBI Taxonomy" id="989370"/>
    <lineage>
        <taxon>Bacteria</taxon>
        <taxon>Pseudomonadati</taxon>
        <taxon>Pseudomonadota</taxon>
        <taxon>Alphaproteobacteria</taxon>
        <taxon>Hyphomicrobiales</taxon>
        <taxon>Nitrobacteraceae</taxon>
        <taxon>Bradyrhizobium</taxon>
    </lineage>
</organism>
<keyword evidence="2" id="KW-1185">Reference proteome</keyword>
<dbReference type="OrthoDB" id="8255104at2"/>
<accession>A0A0R3E582</accession>
<evidence type="ECO:0000313" key="2">
    <source>
        <dbReference type="Proteomes" id="UP000051936"/>
    </source>
</evidence>
<dbReference type="RefSeq" id="WP_057741228.1">
    <property type="nucleotide sequence ID" value="NZ_LJYG01000015.1"/>
</dbReference>
<gene>
    <name evidence="1" type="ORF">AOQ71_02380</name>
</gene>
<dbReference type="AlphaFoldDB" id="A0A0R3E582"/>
<sequence length="72" mass="8946">MPNTLQEQLERVEREILLYLEFDEIEKARFDRESYLWTAEDRIEWQEIQIGNAEQLRRLLREREALRRNLSP</sequence>
<evidence type="ECO:0000313" key="1">
    <source>
        <dbReference type="EMBL" id="KRQ17350.1"/>
    </source>
</evidence>
<name>A0A0R3E582_9BRAD</name>
<dbReference type="EMBL" id="LJYG01000015">
    <property type="protein sequence ID" value="KRQ17350.1"/>
    <property type="molecule type" value="Genomic_DNA"/>
</dbReference>